<proteinExistence type="predicted"/>
<evidence type="ECO:0000256" key="1">
    <source>
        <dbReference type="SAM" id="MobiDB-lite"/>
    </source>
</evidence>
<dbReference type="AlphaFoldDB" id="A0A2Z6ZYZ5"/>
<dbReference type="Proteomes" id="UP000250235">
    <property type="component" value="Unassembled WGS sequence"/>
</dbReference>
<dbReference type="EMBL" id="KV020716">
    <property type="protein sequence ID" value="KZV14399.1"/>
    <property type="molecule type" value="Genomic_DNA"/>
</dbReference>
<feature type="compositionally biased region" description="Polar residues" evidence="1">
    <location>
        <begin position="1"/>
        <end position="15"/>
    </location>
</feature>
<accession>A0A2Z6ZYZ5</accession>
<evidence type="ECO:0000313" key="2">
    <source>
        <dbReference type="EMBL" id="KZV14399.1"/>
    </source>
</evidence>
<organism evidence="2 3">
    <name type="scientific">Dorcoceras hygrometricum</name>
    <dbReference type="NCBI Taxonomy" id="472368"/>
    <lineage>
        <taxon>Eukaryota</taxon>
        <taxon>Viridiplantae</taxon>
        <taxon>Streptophyta</taxon>
        <taxon>Embryophyta</taxon>
        <taxon>Tracheophyta</taxon>
        <taxon>Spermatophyta</taxon>
        <taxon>Magnoliopsida</taxon>
        <taxon>eudicotyledons</taxon>
        <taxon>Gunneridae</taxon>
        <taxon>Pentapetalae</taxon>
        <taxon>asterids</taxon>
        <taxon>lamiids</taxon>
        <taxon>Lamiales</taxon>
        <taxon>Gesneriaceae</taxon>
        <taxon>Didymocarpoideae</taxon>
        <taxon>Trichosporeae</taxon>
        <taxon>Loxocarpinae</taxon>
        <taxon>Dorcoceras</taxon>
    </lineage>
</organism>
<evidence type="ECO:0000313" key="3">
    <source>
        <dbReference type="Proteomes" id="UP000250235"/>
    </source>
</evidence>
<feature type="region of interest" description="Disordered" evidence="1">
    <location>
        <begin position="121"/>
        <end position="143"/>
    </location>
</feature>
<feature type="region of interest" description="Disordered" evidence="1">
    <location>
        <begin position="1"/>
        <end position="32"/>
    </location>
</feature>
<protein>
    <submittedName>
        <fullName evidence="2">Uncharacterized protein</fullName>
    </submittedName>
</protein>
<name>A0A2Z6ZYZ5_9LAMI</name>
<gene>
    <name evidence="2" type="ORF">F511_43416</name>
</gene>
<keyword evidence="3" id="KW-1185">Reference proteome</keyword>
<reference evidence="2 3" key="1">
    <citation type="journal article" date="2015" name="Proc. Natl. Acad. Sci. U.S.A.">
        <title>The resurrection genome of Boea hygrometrica: A blueprint for survival of dehydration.</title>
        <authorList>
            <person name="Xiao L."/>
            <person name="Yang G."/>
            <person name="Zhang L."/>
            <person name="Yang X."/>
            <person name="Zhao S."/>
            <person name="Ji Z."/>
            <person name="Zhou Q."/>
            <person name="Hu M."/>
            <person name="Wang Y."/>
            <person name="Chen M."/>
            <person name="Xu Y."/>
            <person name="Jin H."/>
            <person name="Xiao X."/>
            <person name="Hu G."/>
            <person name="Bao F."/>
            <person name="Hu Y."/>
            <person name="Wan P."/>
            <person name="Li L."/>
            <person name="Deng X."/>
            <person name="Kuang T."/>
            <person name="Xiang C."/>
            <person name="Zhu J.K."/>
            <person name="Oliver M.J."/>
            <person name="He Y."/>
        </authorList>
    </citation>
    <scope>NUCLEOTIDE SEQUENCE [LARGE SCALE GENOMIC DNA]</scope>
    <source>
        <strain evidence="3">cv. XS01</strain>
    </source>
</reference>
<sequence length="143" mass="16011">MTSAVMSSQSTVSNQHMRREVKEMKRRRSEGSADGLALMMSSVMSSYSADGLSPAVASYQQRFALALKIQQMLFALITSRKIPVASYSGSSRKIHPVNKIRWIQLRASVLCIQSQRSRSKKSRCSEALKPGAKYPVDKDINRR</sequence>